<evidence type="ECO:0000313" key="3">
    <source>
        <dbReference type="EMBL" id="MBX7457179.1"/>
    </source>
</evidence>
<evidence type="ECO:0000313" key="4">
    <source>
        <dbReference type="Proteomes" id="UP000783253"/>
    </source>
</evidence>
<gene>
    <name evidence="3" type="primary">thpR</name>
    <name evidence="3" type="ORF">K3152_02870</name>
</gene>
<dbReference type="InterPro" id="IPR009097">
    <property type="entry name" value="Cyclic_Pdiesterase"/>
</dbReference>
<feature type="short sequence motif" description="HXTX 1" evidence="2">
    <location>
        <begin position="38"/>
        <end position="41"/>
    </location>
</feature>
<proteinExistence type="inferred from homology"/>
<dbReference type="HAMAP" id="MF_01940">
    <property type="entry name" value="RNA_CPDase"/>
    <property type="match status" value="1"/>
</dbReference>
<keyword evidence="4" id="KW-1185">Reference proteome</keyword>
<reference evidence="3 4" key="1">
    <citation type="submission" date="2021-08" db="EMBL/GenBank/DDBJ databases">
        <title>Comparative Genomics Analysis of the Genus Qipengyuania Reveals Extensive Genetic Diversity and Metabolic Versatility, Including the Description of Fifteen Novel Species.</title>
        <authorList>
            <person name="Liu Y."/>
        </authorList>
    </citation>
    <scope>NUCLEOTIDE SEQUENCE [LARGE SCALE GENOMIC DNA]</scope>
    <source>
        <strain evidence="3 4">1NDH17</strain>
    </source>
</reference>
<dbReference type="Proteomes" id="UP000783253">
    <property type="component" value="Unassembled WGS sequence"/>
</dbReference>
<accession>A0ABS7IZF4</accession>
<comment type="function">
    <text evidence="2">Hydrolyzes RNA 2',3'-cyclic phosphodiester to an RNA 2'-phosphomonoester.</text>
</comment>
<evidence type="ECO:0000256" key="1">
    <source>
        <dbReference type="ARBA" id="ARBA00022801"/>
    </source>
</evidence>
<feature type="active site" description="Proton donor" evidence="2">
    <location>
        <position position="38"/>
    </location>
</feature>
<dbReference type="PANTHER" id="PTHR35561:SF1">
    <property type="entry name" value="RNA 2',3'-CYCLIC PHOSPHODIESTERASE"/>
    <property type="match status" value="1"/>
</dbReference>
<dbReference type="RefSeq" id="WP_221572510.1">
    <property type="nucleotide sequence ID" value="NZ_JAIGNK010000001.1"/>
</dbReference>
<dbReference type="Gene3D" id="3.90.1140.10">
    <property type="entry name" value="Cyclic phosphodiesterase"/>
    <property type="match status" value="1"/>
</dbReference>
<comment type="similarity">
    <text evidence="2">Belongs to the 2H phosphoesterase superfamily. ThpR family.</text>
</comment>
<evidence type="ECO:0000256" key="2">
    <source>
        <dbReference type="HAMAP-Rule" id="MF_01940"/>
    </source>
</evidence>
<dbReference type="EMBL" id="JAIGNK010000001">
    <property type="protein sequence ID" value="MBX7457179.1"/>
    <property type="molecule type" value="Genomic_DNA"/>
</dbReference>
<feature type="short sequence motif" description="HXTX 2" evidence="2">
    <location>
        <begin position="122"/>
        <end position="125"/>
    </location>
</feature>
<keyword evidence="1 2" id="KW-0378">Hydrolase</keyword>
<dbReference type="EC" id="3.1.4.58" evidence="2"/>
<dbReference type="Pfam" id="PF13563">
    <property type="entry name" value="2_5_RNA_ligase2"/>
    <property type="match status" value="1"/>
</dbReference>
<feature type="active site" description="Proton acceptor" evidence="2">
    <location>
        <position position="122"/>
    </location>
</feature>
<comment type="catalytic activity">
    <reaction evidence="2">
        <text>a 3'-end 2',3'-cyclophospho-ribonucleotide-RNA + H2O = a 3'-end 2'-phospho-ribonucleotide-RNA + H(+)</text>
        <dbReference type="Rhea" id="RHEA:11828"/>
        <dbReference type="Rhea" id="RHEA-COMP:10464"/>
        <dbReference type="Rhea" id="RHEA-COMP:17353"/>
        <dbReference type="ChEBI" id="CHEBI:15377"/>
        <dbReference type="ChEBI" id="CHEBI:15378"/>
        <dbReference type="ChEBI" id="CHEBI:83064"/>
        <dbReference type="ChEBI" id="CHEBI:173113"/>
        <dbReference type="EC" id="3.1.4.58"/>
    </reaction>
</comment>
<dbReference type="PANTHER" id="PTHR35561">
    <property type="entry name" value="RNA 2',3'-CYCLIC PHOSPHODIESTERASE"/>
    <property type="match status" value="1"/>
</dbReference>
<dbReference type="SUPFAM" id="SSF55144">
    <property type="entry name" value="LigT-like"/>
    <property type="match status" value="1"/>
</dbReference>
<dbReference type="NCBIfam" id="TIGR02258">
    <property type="entry name" value="2_5_ligase"/>
    <property type="match status" value="1"/>
</dbReference>
<organism evidence="3 4">
    <name type="scientific">Qipengyuania polymorpha</name>
    <dbReference type="NCBI Taxonomy" id="2867234"/>
    <lineage>
        <taxon>Bacteria</taxon>
        <taxon>Pseudomonadati</taxon>
        <taxon>Pseudomonadota</taxon>
        <taxon>Alphaproteobacteria</taxon>
        <taxon>Sphingomonadales</taxon>
        <taxon>Erythrobacteraceae</taxon>
        <taxon>Qipengyuania</taxon>
    </lineage>
</organism>
<comment type="caution">
    <text evidence="3">The sequence shown here is derived from an EMBL/GenBank/DDBJ whole genome shotgun (WGS) entry which is preliminary data.</text>
</comment>
<sequence length="180" mass="20570">MSHRLFFGIRPPRAIREALLDIMQDVDNARWQDDAQLHLTLRYIGEVDTPMAEDIANAASTLPFEPFELAVAGVGYFEKKHRPTLLYARVNPTEPLMRFQRKLERVLHQCGLEPQTRKFTPHITLARLNTASGPLAPFLARHEGLALGPWQVDDYILYESFLREQGSLYQPVVTYPATPT</sequence>
<protein>
    <recommendedName>
        <fullName evidence="2">RNA 2',3'-cyclic phosphodiesterase</fullName>
        <shortName evidence="2">RNA 2',3'-CPDase</shortName>
        <ecNumber evidence="2">3.1.4.58</ecNumber>
    </recommendedName>
</protein>
<name>A0ABS7IZF4_9SPHN</name>
<dbReference type="InterPro" id="IPR004175">
    <property type="entry name" value="RNA_CPDase"/>
</dbReference>